<accession>A0A382I7D1</accession>
<evidence type="ECO:0000256" key="1">
    <source>
        <dbReference type="SAM" id="Phobius"/>
    </source>
</evidence>
<evidence type="ECO:0000259" key="2">
    <source>
        <dbReference type="Pfam" id="PF02397"/>
    </source>
</evidence>
<sequence>MQRVFDIFFSSIALALLSPLILLVVIILKFSGEGEVLFFQKRVGKDLVSFELFKFVTMIKDSPNIGTGTLTIKDDPRILPFGRFLRKTKVNELPQLLNVFLG</sequence>
<reference evidence="3" key="1">
    <citation type="submission" date="2018-05" db="EMBL/GenBank/DDBJ databases">
        <authorList>
            <person name="Lanie J.A."/>
            <person name="Ng W.-L."/>
            <person name="Kazmierczak K.M."/>
            <person name="Andrzejewski T.M."/>
            <person name="Davidsen T.M."/>
            <person name="Wayne K.J."/>
            <person name="Tettelin H."/>
            <person name="Glass J.I."/>
            <person name="Rusch D."/>
            <person name="Podicherti R."/>
            <person name="Tsui H.-C.T."/>
            <person name="Winkler M.E."/>
        </authorList>
    </citation>
    <scope>NUCLEOTIDE SEQUENCE</scope>
</reference>
<proteinExistence type="predicted"/>
<evidence type="ECO:0000313" key="3">
    <source>
        <dbReference type="EMBL" id="SVB95550.1"/>
    </source>
</evidence>
<dbReference type="GO" id="GO:0016780">
    <property type="term" value="F:phosphotransferase activity, for other substituted phosphate groups"/>
    <property type="evidence" value="ECO:0007669"/>
    <property type="project" value="TreeGrafter"/>
</dbReference>
<feature type="domain" description="Bacterial sugar transferase" evidence="2">
    <location>
        <begin position="3"/>
        <end position="102"/>
    </location>
</feature>
<dbReference type="PANTHER" id="PTHR30576">
    <property type="entry name" value="COLANIC BIOSYNTHESIS UDP-GLUCOSE LIPID CARRIER TRANSFERASE"/>
    <property type="match status" value="1"/>
</dbReference>
<dbReference type="Pfam" id="PF02397">
    <property type="entry name" value="Bac_transf"/>
    <property type="match status" value="1"/>
</dbReference>
<dbReference type="InterPro" id="IPR003362">
    <property type="entry name" value="Bact_transf"/>
</dbReference>
<protein>
    <recommendedName>
        <fullName evidence="2">Bacterial sugar transferase domain-containing protein</fullName>
    </recommendedName>
</protein>
<organism evidence="3">
    <name type="scientific">marine metagenome</name>
    <dbReference type="NCBI Taxonomy" id="408172"/>
    <lineage>
        <taxon>unclassified sequences</taxon>
        <taxon>metagenomes</taxon>
        <taxon>ecological metagenomes</taxon>
    </lineage>
</organism>
<dbReference type="EMBL" id="UINC01065656">
    <property type="protein sequence ID" value="SVB95550.1"/>
    <property type="molecule type" value="Genomic_DNA"/>
</dbReference>
<dbReference type="AlphaFoldDB" id="A0A382I7D1"/>
<keyword evidence="1" id="KW-0812">Transmembrane</keyword>
<feature type="transmembrane region" description="Helical" evidence="1">
    <location>
        <begin position="7"/>
        <end position="28"/>
    </location>
</feature>
<dbReference type="PANTHER" id="PTHR30576:SF0">
    <property type="entry name" value="UNDECAPRENYL-PHOSPHATE N-ACETYLGALACTOSAMINYL 1-PHOSPHATE TRANSFERASE-RELATED"/>
    <property type="match status" value="1"/>
</dbReference>
<name>A0A382I7D1_9ZZZZ</name>
<feature type="non-terminal residue" evidence="3">
    <location>
        <position position="102"/>
    </location>
</feature>
<gene>
    <name evidence="3" type="ORF">METZ01_LOCUS248404</name>
</gene>
<keyword evidence="1" id="KW-1133">Transmembrane helix</keyword>
<keyword evidence="1" id="KW-0472">Membrane</keyword>